<dbReference type="AlphaFoldDB" id="A0A081BL52"/>
<evidence type="ECO:0000313" key="2">
    <source>
        <dbReference type="EMBL" id="GAK48770.1"/>
    </source>
</evidence>
<evidence type="ECO:0000256" key="1">
    <source>
        <dbReference type="SAM" id="Phobius"/>
    </source>
</evidence>
<dbReference type="Proteomes" id="UP000028700">
    <property type="component" value="Unassembled WGS sequence"/>
</dbReference>
<gene>
    <name evidence="2" type="ORF">LOSG293_660030</name>
</gene>
<feature type="transmembrane region" description="Helical" evidence="1">
    <location>
        <begin position="42"/>
        <end position="64"/>
    </location>
</feature>
<name>A0A081BL52_9LACO</name>
<keyword evidence="1" id="KW-1133">Transmembrane helix</keyword>
<organism evidence="2 3">
    <name type="scientific">Secundilactobacillus oryzae JCM 18671</name>
    <dbReference type="NCBI Taxonomy" id="1291743"/>
    <lineage>
        <taxon>Bacteria</taxon>
        <taxon>Bacillati</taxon>
        <taxon>Bacillota</taxon>
        <taxon>Bacilli</taxon>
        <taxon>Lactobacillales</taxon>
        <taxon>Lactobacillaceae</taxon>
        <taxon>Secundilactobacillus</taxon>
    </lineage>
</organism>
<sequence length="73" mass="8306">MKKYEKNLLFYTTKSLPISGIIVSAGALLYFVIYQNNYTCAAVLYSFIPLIGTVLIALPFWILVYRIKKGNSH</sequence>
<keyword evidence="1" id="KW-0812">Transmembrane</keyword>
<comment type="caution">
    <text evidence="2">The sequence shown here is derived from an EMBL/GenBank/DDBJ whole genome shotgun (WGS) entry which is preliminary data.</text>
</comment>
<accession>A0A081BL52</accession>
<dbReference type="STRING" id="1291743.LOSG293_660030"/>
<feature type="transmembrane region" description="Helical" evidence="1">
    <location>
        <begin position="16"/>
        <end position="36"/>
    </location>
</feature>
<proteinExistence type="predicted"/>
<keyword evidence="1" id="KW-0472">Membrane</keyword>
<dbReference type="eggNOG" id="ENOG50319YJ">
    <property type="taxonomic scope" value="Bacteria"/>
</dbReference>
<protein>
    <submittedName>
        <fullName evidence="2">Uncharacterized protein</fullName>
    </submittedName>
</protein>
<reference evidence="2" key="1">
    <citation type="journal article" date="2014" name="Genome Announc.">
        <title>Draft Genome Sequence of Lactobacillus oryzae Strain SG293T.</title>
        <authorList>
            <person name="Tanizawa Y."/>
            <person name="Fujisawa T."/>
            <person name="Mochizuki T."/>
            <person name="Kaminuma E."/>
            <person name="Nakamura Y."/>
            <person name="Tohno M."/>
        </authorList>
    </citation>
    <scope>NUCLEOTIDE SEQUENCE [LARGE SCALE GENOMIC DNA]</scope>
    <source>
        <strain evidence="2">SG293</strain>
    </source>
</reference>
<dbReference type="EMBL" id="BBJM01000066">
    <property type="protein sequence ID" value="GAK48770.1"/>
    <property type="molecule type" value="Genomic_DNA"/>
</dbReference>
<evidence type="ECO:0000313" key="3">
    <source>
        <dbReference type="Proteomes" id="UP000028700"/>
    </source>
</evidence>
<keyword evidence="3" id="KW-1185">Reference proteome</keyword>